<dbReference type="STRING" id="1177755.A7A08_03016"/>
<evidence type="ECO:0000313" key="2">
    <source>
        <dbReference type="EMBL" id="ODA66163.1"/>
    </source>
</evidence>
<keyword evidence="1" id="KW-0472">Membrane</keyword>
<sequence length="38" mass="4437">MKQPNEPEQKKPIAYVIPWVIMAAFMGVMWLVVEVYPC</sequence>
<dbReference type="AlphaFoldDB" id="A0A1E2RVC2"/>
<proteinExistence type="predicted"/>
<gene>
    <name evidence="2" type="ORF">A7A08_03016</name>
</gene>
<feature type="transmembrane region" description="Helical" evidence="1">
    <location>
        <begin position="12"/>
        <end position="33"/>
    </location>
</feature>
<keyword evidence="3" id="KW-1185">Reference proteome</keyword>
<dbReference type="Proteomes" id="UP000095087">
    <property type="component" value="Unassembled WGS sequence"/>
</dbReference>
<evidence type="ECO:0000313" key="3">
    <source>
        <dbReference type="Proteomes" id="UP000095087"/>
    </source>
</evidence>
<comment type="caution">
    <text evidence="2">The sequence shown here is derived from an EMBL/GenBank/DDBJ whole genome shotgun (WGS) entry which is preliminary data.</text>
</comment>
<organism evidence="2 3">
    <name type="scientific">Methyloligella halotolerans</name>
    <dbReference type="NCBI Taxonomy" id="1177755"/>
    <lineage>
        <taxon>Bacteria</taxon>
        <taxon>Pseudomonadati</taxon>
        <taxon>Pseudomonadota</taxon>
        <taxon>Alphaproteobacteria</taxon>
        <taxon>Hyphomicrobiales</taxon>
        <taxon>Hyphomicrobiaceae</taxon>
        <taxon>Methyloligella</taxon>
    </lineage>
</organism>
<protein>
    <submittedName>
        <fullName evidence="2">Uncharacterized protein</fullName>
    </submittedName>
</protein>
<accession>A0A1E2RVC2</accession>
<reference evidence="2 3" key="1">
    <citation type="submission" date="2016-07" db="EMBL/GenBank/DDBJ databases">
        <title>Draft genome sequence of Methyloligella halotolerans C2T (VKM B-2706T=CCUG 61687T=DSM 25045T), a halotolerant polyhydroxybutyrate accumulating methylotroph.</title>
        <authorList>
            <person name="Vasilenko O.V."/>
            <person name="Doronina N.V."/>
            <person name="Poroshina M.N."/>
            <person name="Tarlachkov S.V."/>
            <person name="Trotsenko Y.A."/>
        </authorList>
    </citation>
    <scope>NUCLEOTIDE SEQUENCE [LARGE SCALE GENOMIC DNA]</scope>
    <source>
        <strain evidence="2 3">VKM B-2706</strain>
    </source>
</reference>
<name>A0A1E2RVC2_9HYPH</name>
<keyword evidence="1" id="KW-0812">Transmembrane</keyword>
<evidence type="ECO:0000256" key="1">
    <source>
        <dbReference type="SAM" id="Phobius"/>
    </source>
</evidence>
<keyword evidence="1" id="KW-1133">Transmembrane helix</keyword>
<dbReference type="EMBL" id="MASI01000010">
    <property type="protein sequence ID" value="ODA66163.1"/>
    <property type="molecule type" value="Genomic_DNA"/>
</dbReference>